<sequence length="55" mass="5675">MNCTIKGLSWAAITIVAAYVAKQSGMNDTGAMLLIGAMLAAFFATSKRSARCGSC</sequence>
<keyword evidence="3" id="KW-1185">Reference proteome</keyword>
<dbReference type="RefSeq" id="WP_218632138.1">
    <property type="nucleotide sequence ID" value="NZ_JAHVAH010000001.1"/>
</dbReference>
<keyword evidence="1" id="KW-0812">Transmembrane</keyword>
<protein>
    <submittedName>
        <fullName evidence="2">Uncharacterized protein</fullName>
    </submittedName>
</protein>
<feature type="transmembrane region" description="Helical" evidence="1">
    <location>
        <begin position="29"/>
        <end position="46"/>
    </location>
</feature>
<comment type="caution">
    <text evidence="2">The sequence shown here is derived from an EMBL/GenBank/DDBJ whole genome shotgun (WGS) entry which is preliminary data.</text>
</comment>
<keyword evidence="1" id="KW-1133">Transmembrane helix</keyword>
<organism evidence="2 3">
    <name type="scientific">Sphingomicrobium clamense</name>
    <dbReference type="NCBI Taxonomy" id="2851013"/>
    <lineage>
        <taxon>Bacteria</taxon>
        <taxon>Pseudomonadati</taxon>
        <taxon>Pseudomonadota</taxon>
        <taxon>Alphaproteobacteria</taxon>
        <taxon>Sphingomonadales</taxon>
        <taxon>Sphingomonadaceae</taxon>
        <taxon>Sphingomicrobium</taxon>
    </lineage>
</organism>
<proteinExistence type="predicted"/>
<evidence type="ECO:0000313" key="2">
    <source>
        <dbReference type="EMBL" id="MBW0144112.1"/>
    </source>
</evidence>
<evidence type="ECO:0000313" key="3">
    <source>
        <dbReference type="Proteomes" id="UP000698028"/>
    </source>
</evidence>
<name>A0ABS6V4I9_9SPHN</name>
<evidence type="ECO:0000256" key="1">
    <source>
        <dbReference type="SAM" id="Phobius"/>
    </source>
</evidence>
<keyword evidence="1" id="KW-0472">Membrane</keyword>
<gene>
    <name evidence="2" type="ORF">KTQ36_02225</name>
</gene>
<dbReference type="EMBL" id="JAHVAH010000001">
    <property type="protein sequence ID" value="MBW0144112.1"/>
    <property type="molecule type" value="Genomic_DNA"/>
</dbReference>
<dbReference type="Proteomes" id="UP000698028">
    <property type="component" value="Unassembled WGS sequence"/>
</dbReference>
<reference evidence="2 3" key="1">
    <citation type="submission" date="2021-07" db="EMBL/GenBank/DDBJ databases">
        <title>The draft genome sequence of Sphingomicrobium sp. B8.</title>
        <authorList>
            <person name="Mu L."/>
        </authorList>
    </citation>
    <scope>NUCLEOTIDE SEQUENCE [LARGE SCALE GENOMIC DNA]</scope>
    <source>
        <strain evidence="2 3">B8</strain>
    </source>
</reference>
<accession>A0ABS6V4I9</accession>